<accession>A0A2P2GCA9</accession>
<keyword evidence="3" id="KW-1185">Reference proteome</keyword>
<sequence>MLATGACTAPAPAPPAAPPAAPARELTQAERLRVSDATEVLLQRCMRRAGFSYWTSPRLSLEESRPSDYVNDDVEWARKHGYGSRIQAAADRYRRTNPNGAYREGLSPERRRSYDEVLDGGRRARLLTARIPGGTASVHKRLGGCSESAERELYGDPDAWFRADKTVTNLQPLYVSRILRDERFTTALAAWARCMERAGFGYADPSAAREATARTADFAAETRTAVAEARCARETSLAAVARERQSHYLDSLRGTYGGELDAHRRMERRASERAAGITGPRT</sequence>
<dbReference type="Proteomes" id="UP000265325">
    <property type="component" value="Unassembled WGS sequence"/>
</dbReference>
<comment type="caution">
    <text evidence="2">The sequence shown here is derived from an EMBL/GenBank/DDBJ whole genome shotgun (WGS) entry which is preliminary data.</text>
</comment>
<organism evidence="2 3">
    <name type="scientific">Streptomyces showdoensis</name>
    <dbReference type="NCBI Taxonomy" id="68268"/>
    <lineage>
        <taxon>Bacteria</taxon>
        <taxon>Bacillati</taxon>
        <taxon>Actinomycetota</taxon>
        <taxon>Actinomycetes</taxon>
        <taxon>Kitasatosporales</taxon>
        <taxon>Streptomycetaceae</taxon>
        <taxon>Streptomyces</taxon>
    </lineage>
</organism>
<evidence type="ECO:0000313" key="2">
    <source>
        <dbReference type="EMBL" id="KKZ69061.1"/>
    </source>
</evidence>
<protein>
    <submittedName>
        <fullName evidence="2">Uncharacterized protein</fullName>
    </submittedName>
</protein>
<gene>
    <name evidence="2" type="ORF">VO63_36230</name>
</gene>
<feature type="region of interest" description="Disordered" evidence="1">
    <location>
        <begin position="1"/>
        <end position="21"/>
    </location>
</feature>
<dbReference type="EMBL" id="LAQS01000120">
    <property type="protein sequence ID" value="KKZ69061.1"/>
    <property type="molecule type" value="Genomic_DNA"/>
</dbReference>
<proteinExistence type="predicted"/>
<feature type="compositionally biased region" description="Pro residues" evidence="1">
    <location>
        <begin position="11"/>
        <end position="21"/>
    </location>
</feature>
<reference evidence="2 3" key="1">
    <citation type="submission" date="2015-05" db="EMBL/GenBank/DDBJ databases">
        <title>Draft Genome assembly of Streptomyces showdoensis.</title>
        <authorList>
            <person name="Thapa K.K."/>
            <person name="Metsa-Ketela M."/>
        </authorList>
    </citation>
    <scope>NUCLEOTIDE SEQUENCE [LARGE SCALE GENOMIC DNA]</scope>
    <source>
        <strain evidence="2 3">ATCC 15227</strain>
    </source>
</reference>
<dbReference type="AlphaFoldDB" id="A0A2P2GCA9"/>
<evidence type="ECO:0000256" key="1">
    <source>
        <dbReference type="SAM" id="MobiDB-lite"/>
    </source>
</evidence>
<evidence type="ECO:0000313" key="3">
    <source>
        <dbReference type="Proteomes" id="UP000265325"/>
    </source>
</evidence>
<name>A0A2P2GCA9_STREW</name>